<organism evidence="1 2">
    <name type="scientific">Mycena metata</name>
    <dbReference type="NCBI Taxonomy" id="1033252"/>
    <lineage>
        <taxon>Eukaryota</taxon>
        <taxon>Fungi</taxon>
        <taxon>Dikarya</taxon>
        <taxon>Basidiomycota</taxon>
        <taxon>Agaricomycotina</taxon>
        <taxon>Agaricomycetes</taxon>
        <taxon>Agaricomycetidae</taxon>
        <taxon>Agaricales</taxon>
        <taxon>Marasmiineae</taxon>
        <taxon>Mycenaceae</taxon>
        <taxon>Mycena</taxon>
    </lineage>
</organism>
<dbReference type="AlphaFoldDB" id="A0AAD7J9Y2"/>
<keyword evidence="2" id="KW-1185">Reference proteome</keyword>
<accession>A0AAD7J9Y2</accession>
<sequence>MDDISEDMYPLRQQYNSLLASPAMVTQRSPLIRPLAQKTPGVDEATVRKGMEAIRRKLIATINCPLAEVCDKFPPAPFLATKVAMLRWYIRKHGLDRKRGHSHRPFWEKVDAFYAGQVENLGDSFDSPGWKTFLDKIMDEDCAVAPTRKETPLFTSKPLMMNLSHILNEI</sequence>
<dbReference type="EMBL" id="JARKIB010000037">
    <property type="protein sequence ID" value="KAJ7760415.1"/>
    <property type="molecule type" value="Genomic_DNA"/>
</dbReference>
<reference evidence="1" key="1">
    <citation type="submission" date="2023-03" db="EMBL/GenBank/DDBJ databases">
        <title>Massive genome expansion in bonnet fungi (Mycena s.s.) driven by repeated elements and novel gene families across ecological guilds.</title>
        <authorList>
            <consortium name="Lawrence Berkeley National Laboratory"/>
            <person name="Harder C.B."/>
            <person name="Miyauchi S."/>
            <person name="Viragh M."/>
            <person name="Kuo A."/>
            <person name="Thoen E."/>
            <person name="Andreopoulos B."/>
            <person name="Lu D."/>
            <person name="Skrede I."/>
            <person name="Drula E."/>
            <person name="Henrissat B."/>
            <person name="Morin E."/>
            <person name="Kohler A."/>
            <person name="Barry K."/>
            <person name="LaButti K."/>
            <person name="Morin E."/>
            <person name="Salamov A."/>
            <person name="Lipzen A."/>
            <person name="Mereny Z."/>
            <person name="Hegedus B."/>
            <person name="Baldrian P."/>
            <person name="Stursova M."/>
            <person name="Weitz H."/>
            <person name="Taylor A."/>
            <person name="Grigoriev I.V."/>
            <person name="Nagy L.G."/>
            <person name="Martin F."/>
            <person name="Kauserud H."/>
        </authorList>
    </citation>
    <scope>NUCLEOTIDE SEQUENCE</scope>
    <source>
        <strain evidence="1">CBHHK182m</strain>
    </source>
</reference>
<gene>
    <name evidence="1" type="ORF">B0H16DRAFT_1719917</name>
</gene>
<protein>
    <submittedName>
        <fullName evidence="1">Uncharacterized protein</fullName>
    </submittedName>
</protein>
<name>A0AAD7J9Y2_9AGAR</name>
<dbReference type="Proteomes" id="UP001215598">
    <property type="component" value="Unassembled WGS sequence"/>
</dbReference>
<proteinExistence type="predicted"/>
<evidence type="ECO:0000313" key="1">
    <source>
        <dbReference type="EMBL" id="KAJ7760415.1"/>
    </source>
</evidence>
<evidence type="ECO:0000313" key="2">
    <source>
        <dbReference type="Proteomes" id="UP001215598"/>
    </source>
</evidence>
<comment type="caution">
    <text evidence="1">The sequence shown here is derived from an EMBL/GenBank/DDBJ whole genome shotgun (WGS) entry which is preliminary data.</text>
</comment>